<dbReference type="EMBL" id="FZOY01000002">
    <property type="protein sequence ID" value="SNS58912.1"/>
    <property type="molecule type" value="Genomic_DNA"/>
</dbReference>
<dbReference type="Gene3D" id="3.40.50.850">
    <property type="entry name" value="Isochorismatase-like"/>
    <property type="match status" value="1"/>
</dbReference>
<dbReference type="GO" id="GO:0016787">
    <property type="term" value="F:hydrolase activity"/>
    <property type="evidence" value="ECO:0007669"/>
    <property type="project" value="UniProtKB-KW"/>
</dbReference>
<name>A0A239FRQ2_9RHOB</name>
<dbReference type="SUPFAM" id="SSF52499">
    <property type="entry name" value="Isochorismatase-like hydrolases"/>
    <property type="match status" value="1"/>
</dbReference>
<evidence type="ECO:0000313" key="3">
    <source>
        <dbReference type="EMBL" id="SNS58912.1"/>
    </source>
</evidence>
<reference evidence="3 4" key="1">
    <citation type="submission" date="2017-06" db="EMBL/GenBank/DDBJ databases">
        <authorList>
            <person name="Kim H.J."/>
            <person name="Triplett B.A."/>
        </authorList>
    </citation>
    <scope>NUCLEOTIDE SEQUENCE [LARGE SCALE GENOMIC DNA]</scope>
    <source>
        <strain evidence="3 4">DSM 29339</strain>
    </source>
</reference>
<dbReference type="Proteomes" id="UP000198426">
    <property type="component" value="Unassembled WGS sequence"/>
</dbReference>
<evidence type="ECO:0000259" key="2">
    <source>
        <dbReference type="Pfam" id="PF00857"/>
    </source>
</evidence>
<accession>A0A239FRQ2</accession>
<evidence type="ECO:0000313" key="4">
    <source>
        <dbReference type="Proteomes" id="UP000198426"/>
    </source>
</evidence>
<dbReference type="InterPro" id="IPR000868">
    <property type="entry name" value="Isochorismatase-like_dom"/>
</dbReference>
<dbReference type="AlphaFoldDB" id="A0A239FRQ2"/>
<evidence type="ECO:0000256" key="1">
    <source>
        <dbReference type="ARBA" id="ARBA00022801"/>
    </source>
</evidence>
<sequence length="281" mass="30096">MKNTHDNLGLTVATALLGAGMAFSSSIAILGLGSGAAIAQEVEPRAATAKLPPVNDGLPMPGFEITPANTAIVITDPQNDFLSPDGVTWGVVGQSITENGTVENLDALFAVAERVDMPVFVSPHYYFEHDHEWHFEGTLETLMHSIGMFDRPHALTLDGFDGSGADWLESYKPYFEREDVVVTSPHKVYGPDSNDLALQLRKAGIDKVILGGMSSNLCTESHMRSLIEAGFEVMVVTDATAGAITAHYDGYAASLTNFRMIASAVDNTENTVRAIEAAYGM</sequence>
<proteinExistence type="predicted"/>
<dbReference type="CDD" id="cd00431">
    <property type="entry name" value="cysteine_hydrolases"/>
    <property type="match status" value="1"/>
</dbReference>
<keyword evidence="1" id="KW-0378">Hydrolase</keyword>
<organism evidence="3 4">
    <name type="scientific">Tropicimonas sediminicola</name>
    <dbReference type="NCBI Taxonomy" id="1031541"/>
    <lineage>
        <taxon>Bacteria</taxon>
        <taxon>Pseudomonadati</taxon>
        <taxon>Pseudomonadota</taxon>
        <taxon>Alphaproteobacteria</taxon>
        <taxon>Rhodobacterales</taxon>
        <taxon>Roseobacteraceae</taxon>
        <taxon>Tropicimonas</taxon>
    </lineage>
</organism>
<dbReference type="InterPro" id="IPR036380">
    <property type="entry name" value="Isochorismatase-like_sf"/>
</dbReference>
<protein>
    <submittedName>
        <fullName evidence="3">Nicotinamidase-related amidase</fullName>
    </submittedName>
</protein>
<dbReference type="PANTHER" id="PTHR43540">
    <property type="entry name" value="PEROXYUREIDOACRYLATE/UREIDOACRYLATE AMIDOHYDROLASE-RELATED"/>
    <property type="match status" value="1"/>
</dbReference>
<dbReference type="InterPro" id="IPR050272">
    <property type="entry name" value="Isochorismatase-like_hydrls"/>
</dbReference>
<dbReference type="PANTHER" id="PTHR43540:SF16">
    <property type="entry name" value="ISOCHORISMATASE-LIKE DOMAIN-CONTAINING PROTEIN"/>
    <property type="match status" value="1"/>
</dbReference>
<feature type="domain" description="Isochorismatase-like" evidence="2">
    <location>
        <begin position="70"/>
        <end position="259"/>
    </location>
</feature>
<gene>
    <name evidence="3" type="ORF">SAMN05421757_102783</name>
</gene>
<keyword evidence="4" id="KW-1185">Reference proteome</keyword>
<dbReference type="Pfam" id="PF00857">
    <property type="entry name" value="Isochorismatase"/>
    <property type="match status" value="1"/>
</dbReference>
<dbReference type="RefSeq" id="WP_245837818.1">
    <property type="nucleotide sequence ID" value="NZ_FZOY01000002.1"/>
</dbReference>